<dbReference type="EMBL" id="MCAQ01000009">
    <property type="protein sequence ID" value="RKF37710.1"/>
    <property type="molecule type" value="Genomic_DNA"/>
</dbReference>
<dbReference type="InterPro" id="IPR008979">
    <property type="entry name" value="Galactose-bd-like_sf"/>
</dbReference>
<dbReference type="GO" id="GO:0004553">
    <property type="term" value="F:hydrolase activity, hydrolyzing O-glycosyl compounds"/>
    <property type="evidence" value="ECO:0007669"/>
    <property type="project" value="InterPro"/>
</dbReference>
<dbReference type="InterPro" id="IPR036156">
    <property type="entry name" value="Beta-gal/glucu_dom_sf"/>
</dbReference>
<keyword evidence="2" id="KW-0378">Hydrolase</keyword>
<dbReference type="InterPro" id="IPR006102">
    <property type="entry name" value="Ig-like_GH2"/>
</dbReference>
<dbReference type="RefSeq" id="WP_120333906.1">
    <property type="nucleotide sequence ID" value="NZ_MCAQ01000009.1"/>
</dbReference>
<evidence type="ECO:0000256" key="4">
    <source>
        <dbReference type="SAM" id="SignalP"/>
    </source>
</evidence>
<dbReference type="Pfam" id="PF00703">
    <property type="entry name" value="Glyco_hydro_2"/>
    <property type="match status" value="1"/>
</dbReference>
<dbReference type="Pfam" id="PF02837">
    <property type="entry name" value="Glyco_hydro_2_N"/>
    <property type="match status" value="1"/>
</dbReference>
<dbReference type="Gene3D" id="2.60.120.260">
    <property type="entry name" value="Galactose-binding domain-like"/>
    <property type="match status" value="1"/>
</dbReference>
<feature type="domain" description="Glycoside hydrolase family 2 immunoglobulin-like beta-sandwich" evidence="5">
    <location>
        <begin position="205"/>
        <end position="299"/>
    </location>
</feature>
<reference evidence="7 8" key="1">
    <citation type="submission" date="2016-07" db="EMBL/GenBank/DDBJ databases">
        <title>Genome analysis of Sphingobacterium siyangense T12B17.</title>
        <authorList>
            <person name="Xu D."/>
            <person name="Su Y."/>
            <person name="Zheng S."/>
        </authorList>
    </citation>
    <scope>NUCLEOTIDE SEQUENCE [LARGE SCALE GENOMIC DNA]</scope>
    <source>
        <strain evidence="7 8">T12B17</strain>
    </source>
</reference>
<dbReference type="InterPro" id="IPR013783">
    <property type="entry name" value="Ig-like_fold"/>
</dbReference>
<evidence type="ECO:0000256" key="2">
    <source>
        <dbReference type="ARBA" id="ARBA00022801"/>
    </source>
</evidence>
<evidence type="ECO:0000256" key="3">
    <source>
        <dbReference type="ARBA" id="ARBA00023295"/>
    </source>
</evidence>
<feature type="chain" id="PRO_5019544389" description="Glycosyl hydrolase family 2" evidence="4">
    <location>
        <begin position="22"/>
        <end position="1076"/>
    </location>
</feature>
<evidence type="ECO:0008006" key="9">
    <source>
        <dbReference type="Google" id="ProtNLM"/>
    </source>
</evidence>
<dbReference type="InterPro" id="IPR017853">
    <property type="entry name" value="GH"/>
</dbReference>
<keyword evidence="8" id="KW-1185">Reference proteome</keyword>
<dbReference type="SUPFAM" id="SSF49785">
    <property type="entry name" value="Galactose-binding domain-like"/>
    <property type="match status" value="1"/>
</dbReference>
<proteinExistence type="inferred from homology"/>
<dbReference type="Proteomes" id="UP000286402">
    <property type="component" value="Unassembled WGS sequence"/>
</dbReference>
<accession>A0A420FXQ6</accession>
<dbReference type="InterPro" id="IPR006104">
    <property type="entry name" value="Glyco_hydro_2_N"/>
</dbReference>
<dbReference type="PANTHER" id="PTHR42732">
    <property type="entry name" value="BETA-GALACTOSIDASE"/>
    <property type="match status" value="1"/>
</dbReference>
<dbReference type="SUPFAM" id="SSF51445">
    <property type="entry name" value="(Trans)glycosidases"/>
    <property type="match status" value="1"/>
</dbReference>
<dbReference type="GO" id="GO:0005975">
    <property type="term" value="P:carbohydrate metabolic process"/>
    <property type="evidence" value="ECO:0007669"/>
    <property type="project" value="InterPro"/>
</dbReference>
<dbReference type="Gene3D" id="2.60.40.10">
    <property type="entry name" value="Immunoglobulins"/>
    <property type="match status" value="1"/>
</dbReference>
<evidence type="ECO:0000313" key="7">
    <source>
        <dbReference type="EMBL" id="RKF37710.1"/>
    </source>
</evidence>
<keyword evidence="3" id="KW-0326">Glycosidase</keyword>
<comment type="caution">
    <text evidence="7">The sequence shown here is derived from an EMBL/GenBank/DDBJ whole genome shotgun (WGS) entry which is preliminary data.</text>
</comment>
<evidence type="ECO:0000313" key="8">
    <source>
        <dbReference type="Proteomes" id="UP000286402"/>
    </source>
</evidence>
<evidence type="ECO:0000259" key="5">
    <source>
        <dbReference type="Pfam" id="PF00703"/>
    </source>
</evidence>
<feature type="signal peptide" evidence="4">
    <location>
        <begin position="1"/>
        <end position="21"/>
    </location>
</feature>
<dbReference type="AlphaFoldDB" id="A0A420FXQ6"/>
<dbReference type="InterPro" id="IPR051913">
    <property type="entry name" value="GH2_Domain-Containing"/>
</dbReference>
<evidence type="ECO:0000256" key="1">
    <source>
        <dbReference type="ARBA" id="ARBA00007401"/>
    </source>
</evidence>
<feature type="domain" description="Glycosyl hydrolases family 2 sugar binding" evidence="6">
    <location>
        <begin position="26"/>
        <end position="152"/>
    </location>
</feature>
<organism evidence="7 8">
    <name type="scientific">Sphingobacterium siyangense</name>
    <dbReference type="NCBI Taxonomy" id="459529"/>
    <lineage>
        <taxon>Bacteria</taxon>
        <taxon>Pseudomonadati</taxon>
        <taxon>Bacteroidota</taxon>
        <taxon>Sphingobacteriia</taxon>
        <taxon>Sphingobacteriales</taxon>
        <taxon>Sphingobacteriaceae</taxon>
        <taxon>Sphingobacterium</taxon>
    </lineage>
</organism>
<name>A0A420FXQ6_9SPHI</name>
<dbReference type="Gene3D" id="3.20.20.80">
    <property type="entry name" value="Glycosidases"/>
    <property type="match status" value="1"/>
</dbReference>
<gene>
    <name evidence="7" type="ORF">BCY89_27355</name>
</gene>
<keyword evidence="4" id="KW-0732">Signal</keyword>
<evidence type="ECO:0000259" key="6">
    <source>
        <dbReference type="Pfam" id="PF02837"/>
    </source>
</evidence>
<dbReference type="PANTHER" id="PTHR42732:SF1">
    <property type="entry name" value="BETA-MANNOSIDASE"/>
    <property type="match status" value="1"/>
</dbReference>
<protein>
    <recommendedName>
        <fullName evidence="9">Glycosyl hydrolase family 2</fullName>
    </recommendedName>
</protein>
<comment type="similarity">
    <text evidence="1">Belongs to the glycosyl hydrolase 2 family.</text>
</comment>
<sequence length="1076" mass="123166">MKLLSFSIGVFFLIISTYSFAQNKQMLDGTWRFSLDEKNRGLEEKWFDRDLAKTIQLPGTTDEARYGTKTNGSDFGILTRAYKYYGPAWYQREITVPTDWKGKQIFLNLERVMWQSMLFVDGRQFAPQDALNSPHLYALGTLSPGKHRLTIRINNDMIYNIGDKGHAYTEYTQSIWNGIVGKIELIAKNPIHFFNPQVFTSIAPKAFQLKDTLQNNSGKKSSVTLTYSLQERKSGNKLFHGKRKFTLSSAKQYIDFTENVPDLVQLWDDINPNLYTLTLRLLDDKDRELEVKEMQIGFREISASKSKILVNKRPVFLRGNLDCVHFPLTGYPPMDVEEWERIFRIYKAYGLNHVRFHSWCPPEAAFVAADRIGLYLQPEVIWLDWWMAVDNPGREEMNTKGKPKGLGHNASADSFAQKEIATMLASYGNHASFTTMAIGNELGNSDFDVMESWLKPYKAKDSRRLYAVSSARKITALDQFIATHYIDKLGGTRGLRGATTDWDFEKVYSQSNIPVIAHEIGQWPVYPRWDEIKKYTGVLKARNLELFREQARKNNLESQNEAFVQASGALNQLMYKNEIESFLRTPSAAGIQLLSMQDYQGQGEALIGWLDAFYDSKGITTPEKFKMHHDTTVMLLRLPKFVWKTDEPFQAKVQVAHYGKADFQDQVYWKIYDETANVLSAGDFTNQTFQAGSSEIIGSFSSDFSKVKRATKLTVEVGLKDRPIKNRWEIWVYPPVNVHEKEVYITERFDATAEQVLHAGGKVLLDASDLGNVKTADMISFYPLYWSLTFFPGQGINTIGLLLRDKHPAFKEFPTDAHSNWQWQAIYKGAKGFYINNFPAIYRPIAQPIDDFHRNNKLASIFELKVGKGKLLVTGFNIQDKKNPVSQQLKASLEKYMVSDDFSPDYEPNLDSLRKMFVFVEPLKSVAPKAFKNSLLYVEAGKKSQATDRNVDWSPVMDLSEASKSTTYSVKAEGVWKDEVSSAWQGKQMEVTMHVPQGMIGTFYVFFHDWNNLGRQADIEFEGRPYTLGRHDKEGQWIKLHVMREDSNDGVLKLKVNTSKGPNIMISKIALKEEVD</sequence>
<dbReference type="SUPFAM" id="SSF49303">
    <property type="entry name" value="beta-Galactosidase/glucuronidase domain"/>
    <property type="match status" value="1"/>
</dbReference>